<evidence type="ECO:0000313" key="17">
    <source>
        <dbReference type="EMBL" id="EAR82294.2"/>
    </source>
</evidence>
<accession>Q22AI0</accession>
<dbReference type="PANTHER" id="PTHR11817">
    <property type="entry name" value="PYRUVATE KINASE"/>
    <property type="match status" value="1"/>
</dbReference>
<evidence type="ECO:0000256" key="11">
    <source>
        <dbReference type="ARBA" id="ARBA00023152"/>
    </source>
</evidence>
<dbReference type="EC" id="2.7.1.40" evidence="4 13"/>
<keyword evidence="6" id="KW-0479">Metal-binding</keyword>
<evidence type="ECO:0000256" key="9">
    <source>
        <dbReference type="ARBA" id="ARBA00022840"/>
    </source>
</evidence>
<protein>
    <recommendedName>
        <fullName evidence="4 13">Pyruvate kinase</fullName>
        <ecNumber evidence="4 13">2.7.1.40</ecNumber>
    </recommendedName>
</protein>
<sequence length="804" mass="91892">MSNNSPDKIQNSQQGVNDDRMEFRHGQFDQNNNHHSEDQCTQQSHYQDETSMSNHQEENQVSQQKYQQNSPNQKSEHSMTLPSLDTPLLQFTNQQAQGKSLLFHESDDPFHSENHTPIAIHQNQHQKSHHLIDKKRTVLNFVKSRGELLEYESEYYENLRQKIIRKRRTKIIATINQNNYKTYDQVRDLYLAGVNSFLINMAYCERQFLAQLCQWRDQLEKEYNVHIPLTCVLKGSLVRIGQLSQPETYLRKGQQFRIIIKKKIVGDSNICSVDDDNLIKRIGVGAKIIIDYGQVGLTVIKKEKSDETLKYLQENFGYGHQFTRPMTEKQKRTDNFVNTSSASDADSSSKKRMSESLIKQVNQKSIPRQSVQVLPYSTNIIQTNEYEQSADNSVISSNTTTPSTRNVFADQLKQLKKNTNQKLYDVIVCTVDSDCMLKSYKPIFIYKSRDEKETLFYTKQSKQSKQLNKNHQFTDEKDSNGEEQDFDDEEYDEFSENVISAKDITDITNALNHDIDSVCVSNVRTAEDIRVVKRHCQSKQTKIIAKIQTLEGVQNYDEILKVSDAVLIARGYLTVHIPVEKLHFKQKELIQKSNESLKPVLVSCNILDSMVSSLLPTTCEVGEISNLVSDYVDAIILSGETSYGMYPIQAVETLSRICMETEARQILKNLNDTTRPIQIQWSKQSVINSIVKCTLDAAYNIQANLIIVFTSTGSTALKVSKLRPPCPIIAVTSNHKVARHINYLSSVTGKVFFTLVGTNVLTEKVLEYAKDQKYVKSGDYVIITSGEIENLSGMTNNLKIVQVQ</sequence>
<dbReference type="InParanoid" id="Q22AI0"/>
<feature type="compositionally biased region" description="Basic and acidic residues" evidence="14">
    <location>
        <begin position="17"/>
        <end position="38"/>
    </location>
</feature>
<feature type="domain" description="Pyruvate kinase barrel" evidence="15">
    <location>
        <begin position="498"/>
        <end position="651"/>
    </location>
</feature>
<proteinExistence type="inferred from homology"/>
<dbReference type="SUPFAM" id="SSF50800">
    <property type="entry name" value="PK beta-barrel domain-like"/>
    <property type="match status" value="1"/>
</dbReference>
<evidence type="ECO:0000256" key="1">
    <source>
        <dbReference type="ARBA" id="ARBA00001958"/>
    </source>
</evidence>
<keyword evidence="18" id="KW-1185">Reference proteome</keyword>
<comment type="catalytic activity">
    <reaction evidence="13">
        <text>pyruvate + ATP = phosphoenolpyruvate + ADP + H(+)</text>
        <dbReference type="Rhea" id="RHEA:18157"/>
        <dbReference type="ChEBI" id="CHEBI:15361"/>
        <dbReference type="ChEBI" id="CHEBI:15378"/>
        <dbReference type="ChEBI" id="CHEBI:30616"/>
        <dbReference type="ChEBI" id="CHEBI:58702"/>
        <dbReference type="ChEBI" id="CHEBI:456216"/>
        <dbReference type="EC" id="2.7.1.40"/>
    </reaction>
</comment>
<dbReference type="InterPro" id="IPR015806">
    <property type="entry name" value="Pyrv_Knase_insert_dom_sf"/>
</dbReference>
<dbReference type="UniPathway" id="UPA00109">
    <property type="reaction ID" value="UER00188"/>
</dbReference>
<evidence type="ECO:0000256" key="3">
    <source>
        <dbReference type="ARBA" id="ARBA00008663"/>
    </source>
</evidence>
<keyword evidence="8 13" id="KW-0418">Kinase</keyword>
<evidence type="ECO:0000256" key="12">
    <source>
        <dbReference type="ARBA" id="ARBA00023317"/>
    </source>
</evidence>
<dbReference type="AlphaFoldDB" id="Q22AI0"/>
<comment type="cofactor">
    <cofactor evidence="1">
        <name>K(+)</name>
        <dbReference type="ChEBI" id="CHEBI:29103"/>
    </cofactor>
</comment>
<evidence type="ECO:0000256" key="6">
    <source>
        <dbReference type="ARBA" id="ARBA00022723"/>
    </source>
</evidence>
<dbReference type="GO" id="GO:0005524">
    <property type="term" value="F:ATP binding"/>
    <property type="evidence" value="ECO:0007669"/>
    <property type="project" value="UniProtKB-KW"/>
</dbReference>
<evidence type="ECO:0000259" key="15">
    <source>
        <dbReference type="Pfam" id="PF00224"/>
    </source>
</evidence>
<keyword evidence="12 17" id="KW-0670">Pyruvate</keyword>
<comment type="similarity">
    <text evidence="3 13">Belongs to the pyruvate kinase family.</text>
</comment>
<feature type="region of interest" description="Disordered" evidence="14">
    <location>
        <begin position="1"/>
        <end position="80"/>
    </location>
</feature>
<keyword evidence="7" id="KW-0547">Nucleotide-binding</keyword>
<dbReference type="PRINTS" id="PR01050">
    <property type="entry name" value="PYRUVTKNASE"/>
</dbReference>
<comment type="pathway">
    <text evidence="2 13">Carbohydrate degradation; glycolysis; pyruvate from D-glyceraldehyde 3-phosphate: step 5/5.</text>
</comment>
<dbReference type="InterPro" id="IPR015813">
    <property type="entry name" value="Pyrv/PenolPyrv_kinase-like_dom"/>
</dbReference>
<dbReference type="Gene3D" id="3.20.20.60">
    <property type="entry name" value="Phosphoenolpyruvate-binding domains"/>
    <property type="match status" value="1"/>
</dbReference>
<dbReference type="OrthoDB" id="290852at2759"/>
<dbReference type="InterPro" id="IPR015795">
    <property type="entry name" value="Pyrv_Knase_C"/>
</dbReference>
<evidence type="ECO:0000256" key="14">
    <source>
        <dbReference type="SAM" id="MobiDB-lite"/>
    </source>
</evidence>
<keyword evidence="10 13" id="KW-0460">Magnesium</keyword>
<dbReference type="GO" id="GO:0004743">
    <property type="term" value="F:pyruvate kinase activity"/>
    <property type="evidence" value="ECO:0007669"/>
    <property type="project" value="UniProtKB-EC"/>
</dbReference>
<feature type="compositionally biased region" description="Polar residues" evidence="14">
    <location>
        <begin position="39"/>
        <end position="80"/>
    </location>
</feature>
<dbReference type="SUPFAM" id="SSF52935">
    <property type="entry name" value="PK C-terminal domain-like"/>
    <property type="match status" value="1"/>
</dbReference>
<evidence type="ECO:0000313" key="18">
    <source>
        <dbReference type="Proteomes" id="UP000009168"/>
    </source>
</evidence>
<dbReference type="EMBL" id="GG662483">
    <property type="protein sequence ID" value="EAR82294.2"/>
    <property type="molecule type" value="Genomic_DNA"/>
</dbReference>
<dbReference type="RefSeq" id="XP_001029957.2">
    <property type="nucleotide sequence ID" value="XM_001029957.2"/>
</dbReference>
<dbReference type="eggNOG" id="KOG2323">
    <property type="taxonomic scope" value="Eukaryota"/>
</dbReference>
<gene>
    <name evidence="17" type="ORF">TTHERM_01205300</name>
</gene>
<dbReference type="Gene3D" id="2.40.33.10">
    <property type="entry name" value="PK beta-barrel domain-like"/>
    <property type="match status" value="1"/>
</dbReference>
<dbReference type="InterPro" id="IPR001697">
    <property type="entry name" value="Pyr_Knase"/>
</dbReference>
<dbReference type="Pfam" id="PF02887">
    <property type="entry name" value="PK_C"/>
    <property type="match status" value="1"/>
</dbReference>
<dbReference type="GO" id="GO:0016301">
    <property type="term" value="F:kinase activity"/>
    <property type="evidence" value="ECO:0007669"/>
    <property type="project" value="UniProtKB-KW"/>
</dbReference>
<dbReference type="InterPro" id="IPR011037">
    <property type="entry name" value="Pyrv_Knase-like_insert_dom_sf"/>
</dbReference>
<feature type="domain" description="Pyruvate kinase C-terminal" evidence="16">
    <location>
        <begin position="689"/>
        <end position="801"/>
    </location>
</feature>
<dbReference type="InterPro" id="IPR036918">
    <property type="entry name" value="Pyrv_Knase_C_sf"/>
</dbReference>
<evidence type="ECO:0000256" key="10">
    <source>
        <dbReference type="ARBA" id="ARBA00022842"/>
    </source>
</evidence>
<dbReference type="SUPFAM" id="SSF51621">
    <property type="entry name" value="Phosphoenolpyruvate/pyruvate domain"/>
    <property type="match status" value="1"/>
</dbReference>
<evidence type="ECO:0000256" key="7">
    <source>
        <dbReference type="ARBA" id="ARBA00022741"/>
    </source>
</evidence>
<dbReference type="GO" id="GO:0000287">
    <property type="term" value="F:magnesium ion binding"/>
    <property type="evidence" value="ECO:0007669"/>
    <property type="project" value="InterPro"/>
</dbReference>
<dbReference type="HOGENOM" id="CLU_339659_0_0_1"/>
<keyword evidence="9" id="KW-0067">ATP-binding</keyword>
<evidence type="ECO:0000256" key="4">
    <source>
        <dbReference type="ARBA" id="ARBA00012142"/>
    </source>
</evidence>
<feature type="region of interest" description="Disordered" evidence="14">
    <location>
        <begin position="323"/>
        <end position="354"/>
    </location>
</feature>
<feature type="domain" description="Pyruvate kinase barrel" evidence="15">
    <location>
        <begin position="167"/>
        <end position="315"/>
    </location>
</feature>
<organism evidence="17 18">
    <name type="scientific">Tetrahymena thermophila (strain SB210)</name>
    <dbReference type="NCBI Taxonomy" id="312017"/>
    <lineage>
        <taxon>Eukaryota</taxon>
        <taxon>Sar</taxon>
        <taxon>Alveolata</taxon>
        <taxon>Ciliophora</taxon>
        <taxon>Intramacronucleata</taxon>
        <taxon>Oligohymenophorea</taxon>
        <taxon>Hymenostomatida</taxon>
        <taxon>Tetrahymenina</taxon>
        <taxon>Tetrahymenidae</taxon>
        <taxon>Tetrahymena</taxon>
    </lineage>
</organism>
<keyword evidence="5 13" id="KW-0808">Transferase</keyword>
<evidence type="ECO:0000256" key="2">
    <source>
        <dbReference type="ARBA" id="ARBA00004997"/>
    </source>
</evidence>
<dbReference type="InterPro" id="IPR015793">
    <property type="entry name" value="Pyrv_Knase_brl"/>
</dbReference>
<dbReference type="Proteomes" id="UP000009168">
    <property type="component" value="Unassembled WGS sequence"/>
</dbReference>
<reference evidence="18" key="1">
    <citation type="journal article" date="2006" name="PLoS Biol.">
        <title>Macronuclear genome sequence of the ciliate Tetrahymena thermophila, a model eukaryote.</title>
        <authorList>
            <person name="Eisen J.A."/>
            <person name="Coyne R.S."/>
            <person name="Wu M."/>
            <person name="Wu D."/>
            <person name="Thiagarajan M."/>
            <person name="Wortman J.R."/>
            <person name="Badger J.H."/>
            <person name="Ren Q."/>
            <person name="Amedeo P."/>
            <person name="Jones K.M."/>
            <person name="Tallon L.J."/>
            <person name="Delcher A.L."/>
            <person name="Salzberg S.L."/>
            <person name="Silva J.C."/>
            <person name="Haas B.J."/>
            <person name="Majoros W.H."/>
            <person name="Farzad M."/>
            <person name="Carlton J.M."/>
            <person name="Smith R.K. Jr."/>
            <person name="Garg J."/>
            <person name="Pearlman R.E."/>
            <person name="Karrer K.M."/>
            <person name="Sun L."/>
            <person name="Manning G."/>
            <person name="Elde N.C."/>
            <person name="Turkewitz A.P."/>
            <person name="Asai D.J."/>
            <person name="Wilkes D.E."/>
            <person name="Wang Y."/>
            <person name="Cai H."/>
            <person name="Collins K."/>
            <person name="Stewart B.A."/>
            <person name="Lee S.R."/>
            <person name="Wilamowska K."/>
            <person name="Weinberg Z."/>
            <person name="Ruzzo W.L."/>
            <person name="Wloga D."/>
            <person name="Gaertig J."/>
            <person name="Frankel J."/>
            <person name="Tsao C.-C."/>
            <person name="Gorovsky M.A."/>
            <person name="Keeling P.J."/>
            <person name="Waller R.F."/>
            <person name="Patron N.J."/>
            <person name="Cherry J.M."/>
            <person name="Stover N.A."/>
            <person name="Krieger C.J."/>
            <person name="del Toro C."/>
            <person name="Ryder H.F."/>
            <person name="Williamson S.C."/>
            <person name="Barbeau R.A."/>
            <person name="Hamilton E.P."/>
            <person name="Orias E."/>
        </authorList>
    </citation>
    <scope>NUCLEOTIDE SEQUENCE [LARGE SCALE GENOMIC DNA]</scope>
    <source>
        <strain evidence="18">SB210</strain>
    </source>
</reference>
<evidence type="ECO:0000256" key="13">
    <source>
        <dbReference type="RuleBase" id="RU000504"/>
    </source>
</evidence>
<feature type="region of interest" description="Disordered" evidence="14">
    <location>
        <begin position="466"/>
        <end position="489"/>
    </location>
</feature>
<feature type="compositionally biased region" description="Polar residues" evidence="14">
    <location>
        <begin position="1"/>
        <end position="16"/>
    </location>
</feature>
<dbReference type="InterPro" id="IPR040442">
    <property type="entry name" value="Pyrv_kinase-like_dom_sf"/>
</dbReference>
<keyword evidence="11 13" id="KW-0324">Glycolysis</keyword>
<dbReference type="GO" id="GO:0030955">
    <property type="term" value="F:potassium ion binding"/>
    <property type="evidence" value="ECO:0007669"/>
    <property type="project" value="InterPro"/>
</dbReference>
<dbReference type="Pfam" id="PF00224">
    <property type="entry name" value="PK"/>
    <property type="match status" value="2"/>
</dbReference>
<evidence type="ECO:0000256" key="8">
    <source>
        <dbReference type="ARBA" id="ARBA00022777"/>
    </source>
</evidence>
<dbReference type="GeneID" id="7832195"/>
<evidence type="ECO:0000256" key="5">
    <source>
        <dbReference type="ARBA" id="ARBA00022679"/>
    </source>
</evidence>
<evidence type="ECO:0000259" key="16">
    <source>
        <dbReference type="Pfam" id="PF02887"/>
    </source>
</evidence>
<dbReference type="STRING" id="312017.Q22AI0"/>
<dbReference type="Gene3D" id="3.40.1380.20">
    <property type="entry name" value="Pyruvate kinase, C-terminal domain"/>
    <property type="match status" value="1"/>
</dbReference>
<name>Q22AI0_TETTS</name>
<dbReference type="KEGG" id="tet:TTHERM_01205300"/>